<keyword evidence="3" id="KW-1185">Reference proteome</keyword>
<dbReference type="InterPro" id="IPR036691">
    <property type="entry name" value="Endo/exonu/phosph_ase_sf"/>
</dbReference>
<evidence type="ECO:0000256" key="1">
    <source>
        <dbReference type="SAM" id="MobiDB-lite"/>
    </source>
</evidence>
<evidence type="ECO:0000313" key="2">
    <source>
        <dbReference type="EMBL" id="KAK2140552.1"/>
    </source>
</evidence>
<evidence type="ECO:0008006" key="4">
    <source>
        <dbReference type="Google" id="ProtNLM"/>
    </source>
</evidence>
<feature type="compositionally biased region" description="Basic and acidic residues" evidence="1">
    <location>
        <begin position="359"/>
        <end position="368"/>
    </location>
</feature>
<dbReference type="CDD" id="cd09076">
    <property type="entry name" value="L1-EN"/>
    <property type="match status" value="1"/>
</dbReference>
<dbReference type="Proteomes" id="UP001209878">
    <property type="component" value="Unassembled WGS sequence"/>
</dbReference>
<dbReference type="AlphaFoldDB" id="A0AAD9IU23"/>
<dbReference type="EMBL" id="JAODUO010005707">
    <property type="protein sequence ID" value="KAK2140552.1"/>
    <property type="molecule type" value="Genomic_DNA"/>
</dbReference>
<evidence type="ECO:0000313" key="3">
    <source>
        <dbReference type="Proteomes" id="UP001209878"/>
    </source>
</evidence>
<accession>A0AAD9IU23</accession>
<proteinExistence type="predicted"/>
<feature type="region of interest" description="Disordered" evidence="1">
    <location>
        <begin position="331"/>
        <end position="368"/>
    </location>
</feature>
<dbReference type="Gene3D" id="3.60.10.10">
    <property type="entry name" value="Endonuclease/exonuclease/phosphatase"/>
    <property type="match status" value="1"/>
</dbReference>
<name>A0AAD9IU23_RIDPI</name>
<dbReference type="InterPro" id="IPR027124">
    <property type="entry name" value="Swc5/CFDP1/2"/>
</dbReference>
<dbReference type="SUPFAM" id="SSF56219">
    <property type="entry name" value="DNase I-like"/>
    <property type="match status" value="1"/>
</dbReference>
<gene>
    <name evidence="2" type="ORF">NP493_5722g00002</name>
</gene>
<sequence>MFEANKAAQIARERRAYNITVLGYVKRGGHSGASQTEYGRNDSVLGAEEEDAHHTEGVAFMLSHEAQNALISWEAVGPRIIYASFKTKKENIKLNIIQCYAPTNDKDEETKEDFYNKLQTLCDKLKEKDMTILMGNLNAKIGSDNSGYEEVMGRQGLGKMNENGEMLADFCAFNNMIIGGSVFPHRRIHKATWVSPDHRTENQIDHICIGRKFKRAMQDVRVQRGADAASDHHLVLARMKMKLKKREVKKSTRMQYNVDFLKDRLITETFRLTVRNKYETLQDLLDEGNMDLDTQWQQIKEMWTSTCSEVLERRNTNKRLDFCRHSQQRQVRKEKKGAINNSRTRAAKATAQESTQRQTEVKNSVKTDKANFIEDLAKEAEDASAQGKNETTV</sequence>
<dbReference type="PANTHER" id="PTHR23227">
    <property type="entry name" value="BUCENTAUR RELATED"/>
    <property type="match status" value="1"/>
</dbReference>
<reference evidence="2" key="1">
    <citation type="journal article" date="2023" name="Mol. Biol. Evol.">
        <title>Third-Generation Sequencing Reveals the Adaptive Role of the Epigenome in Three Deep-Sea Polychaetes.</title>
        <authorList>
            <person name="Perez M."/>
            <person name="Aroh O."/>
            <person name="Sun Y."/>
            <person name="Lan Y."/>
            <person name="Juniper S.K."/>
            <person name="Young C.R."/>
            <person name="Angers B."/>
            <person name="Qian P.Y."/>
        </authorList>
    </citation>
    <scope>NUCLEOTIDE SEQUENCE</scope>
    <source>
        <strain evidence="2">R07B-5</strain>
    </source>
</reference>
<dbReference type="PANTHER" id="PTHR23227:SF67">
    <property type="entry name" value="CRANIOFACIAL DEVELOPMENT PROTEIN 2-LIKE"/>
    <property type="match status" value="1"/>
</dbReference>
<protein>
    <recommendedName>
        <fullName evidence="4">Endonuclease/exonuclease/phosphatase domain-containing protein</fullName>
    </recommendedName>
</protein>
<organism evidence="2 3">
    <name type="scientific">Ridgeia piscesae</name>
    <name type="common">Tubeworm</name>
    <dbReference type="NCBI Taxonomy" id="27915"/>
    <lineage>
        <taxon>Eukaryota</taxon>
        <taxon>Metazoa</taxon>
        <taxon>Spiralia</taxon>
        <taxon>Lophotrochozoa</taxon>
        <taxon>Annelida</taxon>
        <taxon>Polychaeta</taxon>
        <taxon>Sedentaria</taxon>
        <taxon>Canalipalpata</taxon>
        <taxon>Sabellida</taxon>
        <taxon>Siboglinidae</taxon>
        <taxon>Ridgeia</taxon>
    </lineage>
</organism>
<comment type="caution">
    <text evidence="2">The sequence shown here is derived from an EMBL/GenBank/DDBJ whole genome shotgun (WGS) entry which is preliminary data.</text>
</comment>